<keyword evidence="9" id="KW-0234">DNA repair</keyword>
<sequence length="1084" mass="123242">MREVICGPFHSGHRELWVQEFRELVEAGRAQTCLYIVPTRGLAGVVRDSVLEGLPGVVGEQILTLFEVVEEVLRRSGNSYVRLDALATERLVAKVLRTLGRAGVHWNGASLEELAHSPGVVSAFQRHIGELTRARLNPSKIVEMVRGTADEQAMEVLAQVYESYRSELKNGAYPLQDTEETYVEAARILREDGLQKLFPGVDRIFIDSFVDFLPHQMEVVIPFLHAERVQIYLPYQTERWRWMESAAGLMEQTLAQFLANGLQVRLEDADPAAEPDIPEDLLHLQARLFAPHPQSLEKTPSLRTFRARTVEKEWLWVAKQIKHLHHEGVSLRDIAVLTTQELEHGGLLHRVLTREGVPLQQNVSLPVDRVPWLRDLLTLYTLDDAIWHRDTLEVLAGADALLGDHPLKGKQTIPQRLSRQLGVVKGQALWKKRVEEQLGFDFEGSPNAELRALYDFLNLLAAKTASLPRTADGATHAGAMRALLPEQGTFQHALVQRYRENSGYGLNDLQRDLRARESLEKVLDALEHMDALLDEESAYTRTEFVQLLGNYLNAEEITLERGKPNGVALLNPSAARGLTFKHVFFVGLNEGQWPTVPSASWLLRDALREELTDRVSLLAPQVQIDQQRLFFLMGLHTATVGVSFSYVSASKQDLPSRFLSQLFEIAPHLAVESDDYLGGSALYPQSPKDISNQAEARDWLAAMQRRTNRNAEDVLAAEALLQVEPDFWKQVRSQVEGEQARAASVGESRFDGLLQSQEIRDELSDRYSTERIYSVSQFNRYGECGYKFFLSRVLNLDSTSEEEAELSAMEKGNLYHRVLNRLYDQLREVDRVTTELIDFMRSQLQTLFSEEWSRAQSNRYTEVGLRQQLERDRLLRRLRDWFDGEAEAWKAQGIALVPRYLEWVFGMNSGPEHDPRSQREPITVGDLKLRGQIDRIDATRDGKFMVVDYKAKNTKPMPRAIQNGIDFQLPVYVRAVEQALFPDGEVVGAAYYSIEKVDRSTSALVKAPYLDALGMGKKKTKFDDESWNELLSTSEVMMHDYRQRMADGQYPVLPSDETHCTFCDFRKVCRHNALRTLQRGAVSE</sequence>
<dbReference type="InterPro" id="IPR038726">
    <property type="entry name" value="PDDEXK_AddAB-type"/>
</dbReference>
<evidence type="ECO:0000256" key="6">
    <source>
        <dbReference type="ARBA" id="ARBA00022839"/>
    </source>
</evidence>
<keyword evidence="7" id="KW-0067">ATP-binding</keyword>
<evidence type="ECO:0000256" key="8">
    <source>
        <dbReference type="ARBA" id="ARBA00023125"/>
    </source>
</evidence>
<evidence type="ECO:0000313" key="11">
    <source>
        <dbReference type="EMBL" id="MBL0386753.1"/>
    </source>
</evidence>
<dbReference type="InterPro" id="IPR027417">
    <property type="entry name" value="P-loop_NTPase"/>
</dbReference>
<dbReference type="InterPro" id="IPR011335">
    <property type="entry name" value="Restrct_endonuc-II-like"/>
</dbReference>
<feature type="domain" description="PD-(D/E)XK endonuclease-like" evidence="10">
    <location>
        <begin position="774"/>
        <end position="1070"/>
    </location>
</feature>
<keyword evidence="2" id="KW-0547">Nucleotide-binding</keyword>
<keyword evidence="6" id="KW-0269">Exonuclease</keyword>
<keyword evidence="5" id="KW-0347">Helicase</keyword>
<evidence type="ECO:0000256" key="4">
    <source>
        <dbReference type="ARBA" id="ARBA00022801"/>
    </source>
</evidence>
<evidence type="ECO:0000256" key="7">
    <source>
        <dbReference type="ARBA" id="ARBA00022840"/>
    </source>
</evidence>
<proteinExistence type="predicted"/>
<dbReference type="InterPro" id="IPR011604">
    <property type="entry name" value="PDDEXK-like_dom_sf"/>
</dbReference>
<evidence type="ECO:0000256" key="3">
    <source>
        <dbReference type="ARBA" id="ARBA00022763"/>
    </source>
</evidence>
<dbReference type="SUPFAM" id="SSF52540">
    <property type="entry name" value="P-loop containing nucleoside triphosphate hydrolases"/>
    <property type="match status" value="1"/>
</dbReference>
<comment type="caution">
    <text evidence="11">The sequence shown here is derived from an EMBL/GenBank/DDBJ whole genome shotgun (WGS) entry which is preliminary data.</text>
</comment>
<name>A0ABS1J8Z8_9BACL</name>
<keyword evidence="1" id="KW-0540">Nuclease</keyword>
<dbReference type="Proteomes" id="UP000602284">
    <property type="component" value="Unassembled WGS sequence"/>
</dbReference>
<keyword evidence="3" id="KW-0227">DNA damage</keyword>
<dbReference type="RefSeq" id="WP_201633791.1">
    <property type="nucleotide sequence ID" value="NZ_JAEQNB010000002.1"/>
</dbReference>
<evidence type="ECO:0000259" key="10">
    <source>
        <dbReference type="Pfam" id="PF12705"/>
    </source>
</evidence>
<organism evidence="11 12">
    <name type="scientific">Tumebacillus amylolyticus</name>
    <dbReference type="NCBI Taxonomy" id="2801339"/>
    <lineage>
        <taxon>Bacteria</taxon>
        <taxon>Bacillati</taxon>
        <taxon>Bacillota</taxon>
        <taxon>Bacilli</taxon>
        <taxon>Bacillales</taxon>
        <taxon>Alicyclobacillaceae</taxon>
        <taxon>Tumebacillus</taxon>
    </lineage>
</organism>
<keyword evidence="4" id="KW-0378">Hydrolase</keyword>
<gene>
    <name evidence="11" type="ORF">JJB07_08820</name>
</gene>
<evidence type="ECO:0000256" key="2">
    <source>
        <dbReference type="ARBA" id="ARBA00022741"/>
    </source>
</evidence>
<reference evidence="11 12" key="1">
    <citation type="submission" date="2021-01" db="EMBL/GenBank/DDBJ databases">
        <title>Tumebacillus sp. strain ITR2 16S ribosomal RNA gene Genome sequencing and assembly.</title>
        <authorList>
            <person name="Kang M."/>
        </authorList>
    </citation>
    <scope>NUCLEOTIDE SEQUENCE [LARGE SCALE GENOMIC DNA]</scope>
    <source>
        <strain evidence="11 12">ITR2</strain>
    </source>
</reference>
<evidence type="ECO:0000256" key="5">
    <source>
        <dbReference type="ARBA" id="ARBA00022806"/>
    </source>
</evidence>
<evidence type="ECO:0000313" key="12">
    <source>
        <dbReference type="Proteomes" id="UP000602284"/>
    </source>
</evidence>
<keyword evidence="8" id="KW-0238">DNA-binding</keyword>
<evidence type="ECO:0000256" key="9">
    <source>
        <dbReference type="ARBA" id="ARBA00023204"/>
    </source>
</evidence>
<dbReference type="EMBL" id="JAEQNB010000002">
    <property type="protein sequence ID" value="MBL0386753.1"/>
    <property type="molecule type" value="Genomic_DNA"/>
</dbReference>
<accession>A0ABS1J8Z8</accession>
<dbReference type="SUPFAM" id="SSF52980">
    <property type="entry name" value="Restriction endonuclease-like"/>
    <property type="match status" value="1"/>
</dbReference>
<keyword evidence="12" id="KW-1185">Reference proteome</keyword>
<dbReference type="Gene3D" id="3.40.50.300">
    <property type="entry name" value="P-loop containing nucleotide triphosphate hydrolases"/>
    <property type="match status" value="2"/>
</dbReference>
<dbReference type="Pfam" id="PF12705">
    <property type="entry name" value="PDDEXK_1"/>
    <property type="match status" value="1"/>
</dbReference>
<protein>
    <submittedName>
        <fullName evidence="11">PD-(D/E)XK nuclease family protein</fullName>
    </submittedName>
</protein>
<dbReference type="Gene3D" id="3.90.320.10">
    <property type="match status" value="1"/>
</dbReference>
<evidence type="ECO:0000256" key="1">
    <source>
        <dbReference type="ARBA" id="ARBA00022722"/>
    </source>
</evidence>